<sequence length="127" mass="15169">MIKSEVSGFENFYNLNHNEKYREKDIHWKKTTFNILLLNSDVITTQTSFNSPKKKLSKVKIFNRRIKKRRIGKSSVRCLFGEMVPVKYPPARCLFGETVPLAEWFRRNRSHQKVRRPYENTVGNYNK</sequence>
<dbReference type="AlphaFoldDB" id="A0A2Z6Q6Z2"/>
<keyword evidence="3" id="KW-1185">Reference proteome</keyword>
<reference evidence="2" key="2">
    <citation type="submission" date="2019-10" db="EMBL/GenBank/DDBJ databases">
        <title>Conservation and host-specific expression of non-tandemly repeated heterogenous ribosome RNA gene in arbuscular mycorrhizal fungi.</title>
        <authorList>
            <person name="Maeda T."/>
            <person name="Kobayashi Y."/>
            <person name="Nakagawa T."/>
            <person name="Ezawa T."/>
            <person name="Yamaguchi K."/>
            <person name="Bino T."/>
            <person name="Nishimoto Y."/>
            <person name="Shigenobu S."/>
            <person name="Kawaguchi M."/>
        </authorList>
    </citation>
    <scope>NUCLEOTIDE SEQUENCE</scope>
    <source>
        <strain evidence="2">HR1</strain>
    </source>
</reference>
<evidence type="ECO:0000313" key="3">
    <source>
        <dbReference type="Proteomes" id="UP000247702"/>
    </source>
</evidence>
<gene>
    <name evidence="2" type="ORF">RCL2_000056100</name>
    <name evidence="1" type="ORF">RclHR1_10760004</name>
</gene>
<proteinExistence type="predicted"/>
<dbReference type="Proteomes" id="UP000615446">
    <property type="component" value="Unassembled WGS sequence"/>
</dbReference>
<evidence type="ECO:0000313" key="2">
    <source>
        <dbReference type="EMBL" id="GES73016.1"/>
    </source>
</evidence>
<reference evidence="1 3" key="1">
    <citation type="submission" date="2017-11" db="EMBL/GenBank/DDBJ databases">
        <title>The genome of Rhizophagus clarus HR1 reveals common genetic basis of auxotrophy among arbuscular mycorrhizal fungi.</title>
        <authorList>
            <person name="Kobayashi Y."/>
        </authorList>
    </citation>
    <scope>NUCLEOTIDE SEQUENCE [LARGE SCALE GENOMIC DNA]</scope>
    <source>
        <strain evidence="1 3">HR1</strain>
    </source>
</reference>
<name>A0A2Z6Q6Z2_9GLOM</name>
<accession>A0A2Z6Q6Z2</accession>
<dbReference type="EMBL" id="BEXD01000087">
    <property type="protein sequence ID" value="GBB84122.1"/>
    <property type="molecule type" value="Genomic_DNA"/>
</dbReference>
<evidence type="ECO:0000313" key="1">
    <source>
        <dbReference type="EMBL" id="GBB84122.1"/>
    </source>
</evidence>
<organism evidence="1 3">
    <name type="scientific">Rhizophagus clarus</name>
    <dbReference type="NCBI Taxonomy" id="94130"/>
    <lineage>
        <taxon>Eukaryota</taxon>
        <taxon>Fungi</taxon>
        <taxon>Fungi incertae sedis</taxon>
        <taxon>Mucoromycota</taxon>
        <taxon>Glomeromycotina</taxon>
        <taxon>Glomeromycetes</taxon>
        <taxon>Glomerales</taxon>
        <taxon>Glomeraceae</taxon>
        <taxon>Rhizophagus</taxon>
    </lineage>
</organism>
<dbReference type="EMBL" id="BLAL01000005">
    <property type="protein sequence ID" value="GES73016.1"/>
    <property type="molecule type" value="Genomic_DNA"/>
</dbReference>
<dbReference type="Proteomes" id="UP000247702">
    <property type="component" value="Unassembled WGS sequence"/>
</dbReference>
<comment type="caution">
    <text evidence="1">The sequence shown here is derived from an EMBL/GenBank/DDBJ whole genome shotgun (WGS) entry which is preliminary data.</text>
</comment>
<protein>
    <submittedName>
        <fullName evidence="1">Uncharacterized protein</fullName>
    </submittedName>
</protein>
<dbReference type="OrthoDB" id="2408492at2759"/>